<feature type="compositionally biased region" description="Polar residues" evidence="1">
    <location>
        <begin position="80"/>
        <end position="94"/>
    </location>
</feature>
<accession>A0AAD5G2W3</accession>
<feature type="region of interest" description="Disordered" evidence="1">
    <location>
        <begin position="60"/>
        <end position="100"/>
    </location>
</feature>
<feature type="region of interest" description="Disordered" evidence="1">
    <location>
        <begin position="20"/>
        <end position="42"/>
    </location>
</feature>
<gene>
    <name evidence="2" type="ORF">M8C21_013125</name>
</gene>
<organism evidence="2 3">
    <name type="scientific">Ambrosia artemisiifolia</name>
    <name type="common">Common ragweed</name>
    <dbReference type="NCBI Taxonomy" id="4212"/>
    <lineage>
        <taxon>Eukaryota</taxon>
        <taxon>Viridiplantae</taxon>
        <taxon>Streptophyta</taxon>
        <taxon>Embryophyta</taxon>
        <taxon>Tracheophyta</taxon>
        <taxon>Spermatophyta</taxon>
        <taxon>Magnoliopsida</taxon>
        <taxon>eudicotyledons</taxon>
        <taxon>Gunneridae</taxon>
        <taxon>Pentapetalae</taxon>
        <taxon>asterids</taxon>
        <taxon>campanulids</taxon>
        <taxon>Asterales</taxon>
        <taxon>Asteraceae</taxon>
        <taxon>Asteroideae</taxon>
        <taxon>Heliantheae alliance</taxon>
        <taxon>Heliantheae</taxon>
        <taxon>Ambrosia</taxon>
    </lineage>
</organism>
<sequence length="144" mass="15993">MKRSDVVGSILEEINERCAVGAELDQARPDPTRPKPPTKSRGCPSFICFGRVRETLSHLKVGPTEAPQTDALKHYPADSLKSSLKSPTSNTNANDGHGCGYRERRKVQWTDKLFVINEFEPSEHSGSDDEFEDGNGRIWSCSVM</sequence>
<dbReference type="EMBL" id="JAMZMK010011527">
    <property type="protein sequence ID" value="KAI7726834.1"/>
    <property type="molecule type" value="Genomic_DNA"/>
</dbReference>
<name>A0AAD5G2W3_AMBAR</name>
<dbReference type="PANTHER" id="PTHR33401">
    <property type="entry name" value="LIGHT-HARVESTING COMPLEX-LIKE PROTEIN OHP2, CHLOROPLASTIC"/>
    <property type="match status" value="1"/>
</dbReference>
<dbReference type="Proteomes" id="UP001206925">
    <property type="component" value="Unassembled WGS sequence"/>
</dbReference>
<keyword evidence="3" id="KW-1185">Reference proteome</keyword>
<reference evidence="2" key="1">
    <citation type="submission" date="2022-06" db="EMBL/GenBank/DDBJ databases">
        <title>Uncovering the hologenomic basis of an extraordinary plant invasion.</title>
        <authorList>
            <person name="Bieker V.C."/>
            <person name="Martin M.D."/>
            <person name="Gilbert T."/>
            <person name="Hodgins K."/>
            <person name="Battlay P."/>
            <person name="Petersen B."/>
            <person name="Wilson J."/>
        </authorList>
    </citation>
    <scope>NUCLEOTIDE SEQUENCE</scope>
    <source>
        <strain evidence="2">AA19_3_7</strain>
        <tissue evidence="2">Leaf</tissue>
    </source>
</reference>
<protein>
    <submittedName>
        <fullName evidence="2">Uncharacterized protein</fullName>
    </submittedName>
</protein>
<comment type="caution">
    <text evidence="2">The sequence shown here is derived from an EMBL/GenBank/DDBJ whole genome shotgun (WGS) entry which is preliminary data.</text>
</comment>
<evidence type="ECO:0000313" key="2">
    <source>
        <dbReference type="EMBL" id="KAI7726834.1"/>
    </source>
</evidence>
<dbReference type="PANTHER" id="PTHR33401:SF3">
    <property type="entry name" value="LOW AFFINITY POTASSIUM TRANSPORT SYSTEM PROTEIN"/>
    <property type="match status" value="1"/>
</dbReference>
<dbReference type="AlphaFoldDB" id="A0AAD5G2W3"/>
<evidence type="ECO:0000313" key="3">
    <source>
        <dbReference type="Proteomes" id="UP001206925"/>
    </source>
</evidence>
<proteinExistence type="predicted"/>
<evidence type="ECO:0000256" key="1">
    <source>
        <dbReference type="SAM" id="MobiDB-lite"/>
    </source>
</evidence>